<evidence type="ECO:0000313" key="3">
    <source>
        <dbReference type="Proteomes" id="UP000274429"/>
    </source>
</evidence>
<evidence type="ECO:0000313" key="4">
    <source>
        <dbReference type="WBParaSite" id="TTAC_0000596701-mRNA-1"/>
    </source>
</evidence>
<name>A0A0R3WYX7_HYDTA</name>
<keyword evidence="3" id="KW-1185">Reference proteome</keyword>
<proteinExistence type="predicted"/>
<feature type="compositionally biased region" description="Acidic residues" evidence="1">
    <location>
        <begin position="1"/>
        <end position="12"/>
    </location>
</feature>
<dbReference type="STRING" id="6205.A0A0R3WYX7"/>
<dbReference type="OrthoDB" id="10027016at2759"/>
<gene>
    <name evidence="2" type="ORF">TTAC_LOCUS5952</name>
</gene>
<accession>A0A0R3WYX7</accession>
<organism evidence="4">
    <name type="scientific">Hydatigena taeniaeformis</name>
    <name type="common">Feline tapeworm</name>
    <name type="synonym">Taenia taeniaeformis</name>
    <dbReference type="NCBI Taxonomy" id="6205"/>
    <lineage>
        <taxon>Eukaryota</taxon>
        <taxon>Metazoa</taxon>
        <taxon>Spiralia</taxon>
        <taxon>Lophotrochozoa</taxon>
        <taxon>Platyhelminthes</taxon>
        <taxon>Cestoda</taxon>
        <taxon>Eucestoda</taxon>
        <taxon>Cyclophyllidea</taxon>
        <taxon>Taeniidae</taxon>
        <taxon>Hydatigera</taxon>
    </lineage>
</organism>
<reference evidence="2 3" key="2">
    <citation type="submission" date="2018-11" db="EMBL/GenBank/DDBJ databases">
        <authorList>
            <consortium name="Pathogen Informatics"/>
        </authorList>
    </citation>
    <scope>NUCLEOTIDE SEQUENCE [LARGE SCALE GENOMIC DNA]</scope>
</reference>
<dbReference type="WBParaSite" id="TTAC_0000596701-mRNA-1">
    <property type="protein sequence ID" value="TTAC_0000596701-mRNA-1"/>
    <property type="gene ID" value="TTAC_0000596701"/>
</dbReference>
<evidence type="ECO:0000256" key="1">
    <source>
        <dbReference type="SAM" id="MobiDB-lite"/>
    </source>
</evidence>
<dbReference type="EMBL" id="UYWX01009896">
    <property type="protein sequence ID" value="VDM28033.1"/>
    <property type="molecule type" value="Genomic_DNA"/>
</dbReference>
<dbReference type="Proteomes" id="UP000274429">
    <property type="component" value="Unassembled WGS sequence"/>
</dbReference>
<feature type="compositionally biased region" description="Basic and acidic residues" evidence="1">
    <location>
        <begin position="34"/>
        <end position="44"/>
    </location>
</feature>
<reference evidence="4" key="1">
    <citation type="submission" date="2017-02" db="UniProtKB">
        <authorList>
            <consortium name="WormBaseParasite"/>
        </authorList>
    </citation>
    <scope>IDENTIFICATION</scope>
</reference>
<protein>
    <submittedName>
        <fullName evidence="2 4">Uncharacterized protein</fullName>
    </submittedName>
</protein>
<dbReference type="AlphaFoldDB" id="A0A0R3WYX7"/>
<evidence type="ECO:0000313" key="2">
    <source>
        <dbReference type="EMBL" id="VDM28033.1"/>
    </source>
</evidence>
<feature type="region of interest" description="Disordered" evidence="1">
    <location>
        <begin position="1"/>
        <end position="50"/>
    </location>
</feature>
<sequence>MEVSQGEDEDSPLETQERPITSPEEATTSADSGESYRNEDEAKQLPHNRKSPIPIVSVLRKCPNQFRASIRTRRFVVDGKEHTTTSKRVFLAEESVRPVENSAARMRALRDFRELAK</sequence>